<dbReference type="Proteomes" id="UP000730618">
    <property type="component" value="Unassembled WGS sequence"/>
</dbReference>
<keyword evidence="2" id="KW-0378">Hydrolase</keyword>
<evidence type="ECO:0000313" key="3">
    <source>
        <dbReference type="Proteomes" id="UP000730618"/>
    </source>
</evidence>
<dbReference type="GO" id="GO:0016787">
    <property type="term" value="F:hydrolase activity"/>
    <property type="evidence" value="ECO:0007669"/>
    <property type="project" value="UniProtKB-KW"/>
</dbReference>
<dbReference type="RefSeq" id="WP_218101973.1">
    <property type="nucleotide sequence ID" value="NZ_CAJVCE010000022.1"/>
</dbReference>
<evidence type="ECO:0000259" key="1">
    <source>
        <dbReference type="Pfam" id="PF08450"/>
    </source>
</evidence>
<protein>
    <submittedName>
        <fullName evidence="2">6-deoxy-6-sulfogluconolactonase</fullName>
        <ecNumber evidence="2">3.1.1.99</ecNumber>
    </submittedName>
</protein>
<organism evidence="2 3">
    <name type="scientific">Paenibacillus allorhizosphaerae</name>
    <dbReference type="NCBI Taxonomy" id="2849866"/>
    <lineage>
        <taxon>Bacteria</taxon>
        <taxon>Bacillati</taxon>
        <taxon>Bacillota</taxon>
        <taxon>Bacilli</taxon>
        <taxon>Bacillales</taxon>
        <taxon>Paenibacillaceae</taxon>
        <taxon>Paenibacillus</taxon>
    </lineage>
</organism>
<feature type="domain" description="SMP-30/Gluconolactonase/LRE-like region" evidence="1">
    <location>
        <begin position="20"/>
        <end position="263"/>
    </location>
</feature>
<name>A0ABN7TVV5_9BACL</name>
<proteinExistence type="predicted"/>
<keyword evidence="3" id="KW-1185">Reference proteome</keyword>
<dbReference type="PANTHER" id="PTHR10907">
    <property type="entry name" value="REGUCALCIN"/>
    <property type="match status" value="1"/>
</dbReference>
<sequence>MGRGAAETEAELIIDAKASLGEGPCWDAENGLLYWVDILGHRVHIYDPATNRDRSIDVGQMVSAVVKRASGGFVIAAKNGLYFLDPQTEELILITDPESGIPGNRFNDGKCDPAGRFWAGTMSMSGGKPAGSLYRLDSDGTLIKMMEGVACSNGLAWSPGRGTMYYIDSPTRQVTAMDYDVSTGRIGNRRAVITLPPGEGVPDGMTTDSEGMLWVAQWGGWKVSRWNPYTGERLETVSVPAAQVTSCAFGGPELNELYITSARTGLSESDLAQQPSAGGVFRWKSKVKGMPAFAYGGQTV</sequence>
<dbReference type="InterPro" id="IPR013658">
    <property type="entry name" value="SGL"/>
</dbReference>
<dbReference type="EMBL" id="CAJVCE010000022">
    <property type="protein sequence ID" value="CAG7654411.1"/>
    <property type="molecule type" value="Genomic_DNA"/>
</dbReference>
<evidence type="ECO:0000313" key="2">
    <source>
        <dbReference type="EMBL" id="CAG7654411.1"/>
    </source>
</evidence>
<accession>A0ABN7TVV5</accession>
<gene>
    <name evidence="2" type="ORF">PAECIP111802_05767</name>
</gene>
<dbReference type="Pfam" id="PF08450">
    <property type="entry name" value="SGL"/>
    <property type="match status" value="1"/>
</dbReference>
<dbReference type="PANTHER" id="PTHR10907:SF47">
    <property type="entry name" value="REGUCALCIN"/>
    <property type="match status" value="1"/>
</dbReference>
<reference evidence="2 3" key="1">
    <citation type="submission" date="2021-06" db="EMBL/GenBank/DDBJ databases">
        <authorList>
            <person name="Criscuolo A."/>
        </authorList>
    </citation>
    <scope>NUCLEOTIDE SEQUENCE [LARGE SCALE GENOMIC DNA]</scope>
    <source>
        <strain evidence="3">CIP 111802</strain>
    </source>
</reference>
<comment type="caution">
    <text evidence="2">The sequence shown here is derived from an EMBL/GenBank/DDBJ whole genome shotgun (WGS) entry which is preliminary data.</text>
</comment>
<dbReference type="EC" id="3.1.1.99" evidence="2"/>